<dbReference type="FunFam" id="1.10.730.10:FF:000006">
    <property type="entry name" value="Arginyl-tRNA synthetase 2, mitochondrial"/>
    <property type="match status" value="1"/>
</dbReference>
<evidence type="ECO:0000256" key="4">
    <source>
        <dbReference type="ARBA" id="ARBA00022741"/>
    </source>
</evidence>
<keyword evidence="5 10" id="KW-0067">ATP-binding</keyword>
<accession>A0A058ZFU3</accession>
<dbReference type="GO" id="GO:0006420">
    <property type="term" value="P:arginyl-tRNA aminoacylation"/>
    <property type="evidence" value="ECO:0007669"/>
    <property type="project" value="InterPro"/>
</dbReference>
<dbReference type="Gene3D" id="3.30.1360.70">
    <property type="entry name" value="Arginyl tRNA synthetase N-terminal domain"/>
    <property type="match status" value="1"/>
</dbReference>
<dbReference type="Gene3D" id="3.40.50.620">
    <property type="entry name" value="HUPs"/>
    <property type="match status" value="1"/>
</dbReference>
<dbReference type="OMA" id="YEFKWER"/>
<dbReference type="Proteomes" id="UP000030693">
    <property type="component" value="Unassembled WGS sequence"/>
</dbReference>
<proteinExistence type="inferred from homology"/>
<dbReference type="AlphaFoldDB" id="A0A058ZFU3"/>
<evidence type="ECO:0000256" key="1">
    <source>
        <dbReference type="ARBA" id="ARBA00005594"/>
    </source>
</evidence>
<evidence type="ECO:0000256" key="2">
    <source>
        <dbReference type="ARBA" id="ARBA00012837"/>
    </source>
</evidence>
<evidence type="ECO:0000256" key="8">
    <source>
        <dbReference type="ARBA" id="ARBA00033033"/>
    </source>
</evidence>
<keyword evidence="4 10" id="KW-0547">Nucleotide-binding</keyword>
<keyword evidence="3 10" id="KW-0436">Ligase</keyword>
<dbReference type="PANTHER" id="PTHR11956">
    <property type="entry name" value="ARGINYL-TRNA SYNTHETASE"/>
    <property type="match status" value="1"/>
</dbReference>
<comment type="similarity">
    <text evidence="1 10">Belongs to the class-I aminoacyl-tRNA synthetase family.</text>
</comment>
<dbReference type="GO" id="GO:0005739">
    <property type="term" value="C:mitochondrion"/>
    <property type="evidence" value="ECO:0007669"/>
    <property type="project" value="TreeGrafter"/>
</dbReference>
<dbReference type="NCBIfam" id="TIGR00456">
    <property type="entry name" value="argS"/>
    <property type="match status" value="1"/>
</dbReference>
<dbReference type="RefSeq" id="XP_009493920.1">
    <property type="nucleotide sequence ID" value="XM_009495645.1"/>
</dbReference>
<dbReference type="eggNOG" id="KOG1195">
    <property type="taxonomic scope" value="Eukaryota"/>
</dbReference>
<name>A0A058ZFU3_FONAL</name>
<dbReference type="InterPro" id="IPR014729">
    <property type="entry name" value="Rossmann-like_a/b/a_fold"/>
</dbReference>
<keyword evidence="6 10" id="KW-0648">Protein biosynthesis</keyword>
<evidence type="ECO:0000256" key="9">
    <source>
        <dbReference type="ARBA" id="ARBA00049339"/>
    </source>
</evidence>
<dbReference type="EMBL" id="KB932202">
    <property type="protein sequence ID" value="KCV72342.1"/>
    <property type="molecule type" value="Genomic_DNA"/>
</dbReference>
<dbReference type="PRINTS" id="PR01038">
    <property type="entry name" value="TRNASYNTHARG"/>
</dbReference>
<dbReference type="InterPro" id="IPR008909">
    <property type="entry name" value="DALR_anticod-bd"/>
</dbReference>
<dbReference type="InterPro" id="IPR001278">
    <property type="entry name" value="Arg-tRNA-ligase"/>
</dbReference>
<gene>
    <name evidence="12" type="ORF">H696_01736</name>
</gene>
<dbReference type="SUPFAM" id="SSF52374">
    <property type="entry name" value="Nucleotidylyl transferase"/>
    <property type="match status" value="1"/>
</dbReference>
<dbReference type="SUPFAM" id="SSF55190">
    <property type="entry name" value="Arginyl-tRNA synthetase (ArgRS), N-terminal 'additional' domain"/>
    <property type="match status" value="1"/>
</dbReference>
<dbReference type="GO" id="GO:0004814">
    <property type="term" value="F:arginine-tRNA ligase activity"/>
    <property type="evidence" value="ECO:0007669"/>
    <property type="project" value="UniProtKB-EC"/>
</dbReference>
<dbReference type="GO" id="GO:0032543">
    <property type="term" value="P:mitochondrial translation"/>
    <property type="evidence" value="ECO:0007669"/>
    <property type="project" value="TreeGrafter"/>
</dbReference>
<dbReference type="CDD" id="cd00671">
    <property type="entry name" value="ArgRS_core"/>
    <property type="match status" value="1"/>
</dbReference>
<dbReference type="SMART" id="SM00836">
    <property type="entry name" value="DALR_1"/>
    <property type="match status" value="1"/>
</dbReference>
<reference evidence="12" key="1">
    <citation type="submission" date="2013-04" db="EMBL/GenBank/DDBJ databases">
        <title>The Genome Sequence of Fonticula alba ATCC 38817.</title>
        <authorList>
            <consortium name="The Broad Institute Genomics Platform"/>
            <person name="Russ C."/>
            <person name="Cuomo C."/>
            <person name="Burger G."/>
            <person name="Gray M.W."/>
            <person name="Holland P.W.H."/>
            <person name="King N."/>
            <person name="Lang F.B.F."/>
            <person name="Roger A.J."/>
            <person name="Ruiz-Trillo I."/>
            <person name="Brown M."/>
            <person name="Walker B."/>
            <person name="Young S."/>
            <person name="Zeng Q."/>
            <person name="Gargeya S."/>
            <person name="Fitzgerald M."/>
            <person name="Haas B."/>
            <person name="Abouelleil A."/>
            <person name="Allen A.W."/>
            <person name="Alvarado L."/>
            <person name="Arachchi H.M."/>
            <person name="Berlin A.M."/>
            <person name="Chapman S.B."/>
            <person name="Gainer-Dewar J."/>
            <person name="Goldberg J."/>
            <person name="Griggs A."/>
            <person name="Gujja S."/>
            <person name="Hansen M."/>
            <person name="Howarth C."/>
            <person name="Imamovic A."/>
            <person name="Ireland A."/>
            <person name="Larimer J."/>
            <person name="McCowan C."/>
            <person name="Murphy C."/>
            <person name="Pearson M."/>
            <person name="Poon T.W."/>
            <person name="Priest M."/>
            <person name="Roberts A."/>
            <person name="Saif S."/>
            <person name="Shea T."/>
            <person name="Sisk P."/>
            <person name="Sykes S."/>
            <person name="Wortman J."/>
            <person name="Nusbaum C."/>
            <person name="Birren B."/>
        </authorList>
    </citation>
    <scope>NUCLEOTIDE SEQUENCE [LARGE SCALE GENOMIC DNA]</scope>
    <source>
        <strain evidence="12">ATCC 38817</strain>
    </source>
</reference>
<dbReference type="PANTHER" id="PTHR11956:SF11">
    <property type="entry name" value="ARGININE--TRNA LIGASE, MITOCHONDRIAL-RELATED"/>
    <property type="match status" value="1"/>
</dbReference>
<evidence type="ECO:0000313" key="13">
    <source>
        <dbReference type="Proteomes" id="UP000030693"/>
    </source>
</evidence>
<evidence type="ECO:0000256" key="5">
    <source>
        <dbReference type="ARBA" id="ARBA00022840"/>
    </source>
</evidence>
<organism evidence="12">
    <name type="scientific">Fonticula alba</name>
    <name type="common">Slime mold</name>
    <dbReference type="NCBI Taxonomy" id="691883"/>
    <lineage>
        <taxon>Eukaryota</taxon>
        <taxon>Rotosphaerida</taxon>
        <taxon>Fonticulaceae</taxon>
        <taxon>Fonticula</taxon>
    </lineage>
</organism>
<evidence type="ECO:0000313" key="12">
    <source>
        <dbReference type="EMBL" id="KCV72342.1"/>
    </source>
</evidence>
<dbReference type="InterPro" id="IPR001412">
    <property type="entry name" value="aa-tRNA-synth_I_CS"/>
</dbReference>
<comment type="catalytic activity">
    <reaction evidence="9">
        <text>tRNA(Arg) + L-arginine + ATP = L-arginyl-tRNA(Arg) + AMP + diphosphate</text>
        <dbReference type="Rhea" id="RHEA:20301"/>
        <dbReference type="Rhea" id="RHEA-COMP:9658"/>
        <dbReference type="Rhea" id="RHEA-COMP:9673"/>
        <dbReference type="ChEBI" id="CHEBI:30616"/>
        <dbReference type="ChEBI" id="CHEBI:32682"/>
        <dbReference type="ChEBI" id="CHEBI:33019"/>
        <dbReference type="ChEBI" id="CHEBI:78442"/>
        <dbReference type="ChEBI" id="CHEBI:78513"/>
        <dbReference type="ChEBI" id="CHEBI:456215"/>
        <dbReference type="EC" id="6.1.1.19"/>
    </reaction>
</comment>
<dbReference type="EC" id="6.1.1.19" evidence="2"/>
<dbReference type="STRING" id="691883.A0A058ZFU3"/>
<dbReference type="GO" id="GO:0005524">
    <property type="term" value="F:ATP binding"/>
    <property type="evidence" value="ECO:0007669"/>
    <property type="project" value="UniProtKB-KW"/>
</dbReference>
<dbReference type="PROSITE" id="PS00178">
    <property type="entry name" value="AA_TRNA_LIGASE_I"/>
    <property type="match status" value="1"/>
</dbReference>
<dbReference type="Pfam" id="PF00750">
    <property type="entry name" value="tRNA-synt_1d"/>
    <property type="match status" value="1"/>
</dbReference>
<evidence type="ECO:0000256" key="10">
    <source>
        <dbReference type="RuleBase" id="RU363038"/>
    </source>
</evidence>
<keyword evidence="7 10" id="KW-0030">Aminoacyl-tRNA synthetase</keyword>
<evidence type="ECO:0000256" key="7">
    <source>
        <dbReference type="ARBA" id="ARBA00023146"/>
    </source>
</evidence>
<dbReference type="Gene3D" id="1.10.730.10">
    <property type="entry name" value="Isoleucyl-tRNA Synthetase, Domain 1"/>
    <property type="match status" value="1"/>
</dbReference>
<feature type="domain" description="DALR anticodon binding" evidence="11">
    <location>
        <begin position="505"/>
        <end position="629"/>
    </location>
</feature>
<evidence type="ECO:0000256" key="6">
    <source>
        <dbReference type="ARBA" id="ARBA00022917"/>
    </source>
</evidence>
<dbReference type="FunFam" id="3.40.50.620:FF:000058">
    <property type="entry name" value="Mitochondrial arginyl-tRNA synthetase"/>
    <property type="match status" value="1"/>
</dbReference>
<dbReference type="OrthoDB" id="68056at2759"/>
<dbReference type="InterPro" id="IPR009080">
    <property type="entry name" value="tRNAsynth_Ia_anticodon-bd"/>
</dbReference>
<sequence length="629" mass="69648">MTSFAASNYTGLKHIHALVAEQLAEIFATKGAELTPAVTAEAAAKLNAETIFGLVQVPASSKNGHATIPMPVLLKAGDLKGNPAQFAASVAKISTRDLKGNPAQFAASVAKIFTVGELITKVEQAAIYLNFHANQDFLTSSVLSAVLQQTDNYGSNGGQLGLGKKIVVEYSSPNIAKPFHAGHLRSTIIGNFIANVHRMLGYEVVRINYLGDWGKQFGLLAVGFEKYGSEEALNENPIIHLFDVYVKINVRCSEEATNDATIHDQARAYFQRMENGDESALAIWKRFRDLSITKYIDIYKRLGIEFDVYSGESQYSESMKDALAELKEKNLLTESLGAQIIELKDKKLGHVIVEKSDGTTLYITRDIAAGIERFNTYNYDQQFYVVAAQQDLHFQQLFEIFRRMGRENISEKCQHINFGMVKGMSTRKGTVVFLEDILKEAAETMHTVMKGNEEKYKQIEDPDAIADILGISAVMIQDMSSRRIRGYDFDWRRITSFEGDTGPYLQYTHARICSIQRRLSAVLSLEKDIYAADAAIDFSLLTEPAAHALVDLMATYHDVLLAACKTSEPCGVVTFALELSRAISSALDTLRVIDQEPAVQRARAALFIAARHTLSNALRILGLTPVEQM</sequence>
<dbReference type="InterPro" id="IPR036695">
    <property type="entry name" value="Arg-tRNA-synth_N_sf"/>
</dbReference>
<dbReference type="SUPFAM" id="SSF47323">
    <property type="entry name" value="Anticodon-binding domain of a subclass of class I aminoacyl-tRNA synthetases"/>
    <property type="match status" value="1"/>
</dbReference>
<dbReference type="InterPro" id="IPR035684">
    <property type="entry name" value="ArgRS_core"/>
</dbReference>
<evidence type="ECO:0000259" key="11">
    <source>
        <dbReference type="SMART" id="SM00836"/>
    </source>
</evidence>
<protein>
    <recommendedName>
        <fullName evidence="2">arginine--tRNA ligase</fullName>
        <ecNumber evidence="2">6.1.1.19</ecNumber>
    </recommendedName>
    <alternativeName>
        <fullName evidence="8">Arginyl-tRNA synthetase</fullName>
    </alternativeName>
</protein>
<dbReference type="CDD" id="cd07956">
    <property type="entry name" value="Anticodon_Ia_Arg"/>
    <property type="match status" value="1"/>
</dbReference>
<dbReference type="GeneID" id="20526461"/>
<keyword evidence="13" id="KW-1185">Reference proteome</keyword>
<evidence type="ECO:0000256" key="3">
    <source>
        <dbReference type="ARBA" id="ARBA00022598"/>
    </source>
</evidence>
<dbReference type="Pfam" id="PF05746">
    <property type="entry name" value="DALR_1"/>
    <property type="match status" value="1"/>
</dbReference>